<accession>A0A0F8WXZ1</accession>
<dbReference type="AlphaFoldDB" id="A0A0F8WXZ1"/>
<gene>
    <name evidence="1" type="ORF">LCGC14_3013540</name>
</gene>
<organism evidence="1">
    <name type="scientific">marine sediment metagenome</name>
    <dbReference type="NCBI Taxonomy" id="412755"/>
    <lineage>
        <taxon>unclassified sequences</taxon>
        <taxon>metagenomes</taxon>
        <taxon>ecological metagenomes</taxon>
    </lineage>
</organism>
<feature type="non-terminal residue" evidence="1">
    <location>
        <position position="1"/>
    </location>
</feature>
<reference evidence="1" key="1">
    <citation type="journal article" date="2015" name="Nature">
        <title>Complex archaea that bridge the gap between prokaryotes and eukaryotes.</title>
        <authorList>
            <person name="Spang A."/>
            <person name="Saw J.H."/>
            <person name="Jorgensen S.L."/>
            <person name="Zaremba-Niedzwiedzka K."/>
            <person name="Martijn J."/>
            <person name="Lind A.E."/>
            <person name="van Eijk R."/>
            <person name="Schleper C."/>
            <person name="Guy L."/>
            <person name="Ettema T.J."/>
        </authorList>
    </citation>
    <scope>NUCLEOTIDE SEQUENCE</scope>
</reference>
<sequence>MAEYIDQDLGTRRRVVLEPKMVGRVIGEPAAFVTSTTGKALGPGAAQPCPRCGQVHAA</sequence>
<comment type="caution">
    <text evidence="1">The sequence shown here is derived from an EMBL/GenBank/DDBJ whole genome shotgun (WGS) entry which is preliminary data.</text>
</comment>
<evidence type="ECO:0000313" key="1">
    <source>
        <dbReference type="EMBL" id="KKK61518.1"/>
    </source>
</evidence>
<proteinExistence type="predicted"/>
<name>A0A0F8WXZ1_9ZZZZ</name>
<protein>
    <submittedName>
        <fullName evidence="1">Uncharacterized protein</fullName>
    </submittedName>
</protein>
<dbReference type="EMBL" id="LAZR01062434">
    <property type="protein sequence ID" value="KKK61518.1"/>
    <property type="molecule type" value="Genomic_DNA"/>
</dbReference>